<name>A0ACB5RGG2_9CLOT</name>
<dbReference type="Proteomes" id="UP001058074">
    <property type="component" value="Unassembled WGS sequence"/>
</dbReference>
<evidence type="ECO:0000313" key="2">
    <source>
        <dbReference type="Proteomes" id="UP001058074"/>
    </source>
</evidence>
<proteinExistence type="predicted"/>
<reference evidence="1" key="1">
    <citation type="journal article" date="2025" name="Int. J. Syst. Evol. Microbiol.">
        <title>Inconstantimicrobium mannanitabidum sp. nov., a novel member of the family Clostridiaceae isolated from anoxic soil under the treatment of reductive soil disinfestation.</title>
        <authorList>
            <person name="Ueki A."/>
            <person name="Tonouchi A."/>
            <person name="Honma S."/>
            <person name="Kaku N."/>
            <person name="Ueki K."/>
        </authorList>
    </citation>
    <scope>NUCLEOTIDE SEQUENCE</scope>
    <source>
        <strain evidence="1">TW13</strain>
    </source>
</reference>
<gene>
    <name evidence="1" type="ORF">rsdtw13_34350</name>
</gene>
<comment type="caution">
    <text evidence="1">The sequence shown here is derived from an EMBL/GenBank/DDBJ whole genome shotgun (WGS) entry which is preliminary data.</text>
</comment>
<dbReference type="EMBL" id="BROD01000001">
    <property type="protein sequence ID" value="GKX68177.1"/>
    <property type="molecule type" value="Genomic_DNA"/>
</dbReference>
<protein>
    <submittedName>
        <fullName evidence="1">Uncharacterized protein</fullName>
    </submittedName>
</protein>
<evidence type="ECO:0000313" key="1">
    <source>
        <dbReference type="EMBL" id="GKX68177.1"/>
    </source>
</evidence>
<keyword evidence="2" id="KW-1185">Reference proteome</keyword>
<organism evidence="1 2">
    <name type="scientific">Inconstantimicrobium mannanitabidum</name>
    <dbReference type="NCBI Taxonomy" id="1604901"/>
    <lineage>
        <taxon>Bacteria</taxon>
        <taxon>Bacillati</taxon>
        <taxon>Bacillota</taxon>
        <taxon>Clostridia</taxon>
        <taxon>Eubacteriales</taxon>
        <taxon>Clostridiaceae</taxon>
        <taxon>Inconstantimicrobium</taxon>
    </lineage>
</organism>
<sequence length="268" mass="31188">MKRIYNYILFKINTTKIYVFSIILIIYIFALMLFLIRSGNNINVYDYIIDVFSYLSLFYSISVLFSVMIYNIFGKGNFYNYLCIRFKTSREIYIANILSGFVFAIGTVIFAVIVCLLTGSFMSFHNNWSQYSSYIMNSKVNQSYYSEVINNIKANLTPVEYVSILVLFTTLYLFVISMVFNICNLIFKKRVISFIIVIILNMLNMVIKSGGMADISFVSNIYILNAKLSEVTNGIYIISRCMYWIILIFLLYICGLILTKKRECIYGE</sequence>
<accession>A0ACB5RGG2</accession>